<name>A0A174BQN5_9FIRM</name>
<evidence type="ECO:0000313" key="8">
    <source>
        <dbReference type="Proteomes" id="UP000095546"/>
    </source>
</evidence>
<evidence type="ECO:0000256" key="1">
    <source>
        <dbReference type="ARBA" id="ARBA00004127"/>
    </source>
</evidence>
<gene>
    <name evidence="7" type="ORF">ERS852385_01940</name>
</gene>
<feature type="domain" description="DUF1232" evidence="6">
    <location>
        <begin position="32"/>
        <end position="66"/>
    </location>
</feature>
<protein>
    <submittedName>
        <fullName evidence="7">Uncharacterized conserved protein</fullName>
    </submittedName>
</protein>
<dbReference type="AlphaFoldDB" id="A0A174BQN5"/>
<evidence type="ECO:0000256" key="2">
    <source>
        <dbReference type="ARBA" id="ARBA00022692"/>
    </source>
</evidence>
<reference evidence="7 8" key="1">
    <citation type="submission" date="2015-09" db="EMBL/GenBank/DDBJ databases">
        <authorList>
            <consortium name="Pathogen Informatics"/>
        </authorList>
    </citation>
    <scope>NUCLEOTIDE SEQUENCE [LARGE SCALE GENOMIC DNA]</scope>
    <source>
        <strain evidence="7 8">2789STDY5608828</strain>
    </source>
</reference>
<evidence type="ECO:0000313" key="7">
    <source>
        <dbReference type="EMBL" id="CUO02000.1"/>
    </source>
</evidence>
<accession>A0A174BQN5</accession>
<evidence type="ECO:0000256" key="4">
    <source>
        <dbReference type="ARBA" id="ARBA00023136"/>
    </source>
</evidence>
<evidence type="ECO:0000259" key="6">
    <source>
        <dbReference type="Pfam" id="PF06803"/>
    </source>
</evidence>
<evidence type="ECO:0000256" key="5">
    <source>
        <dbReference type="SAM" id="Phobius"/>
    </source>
</evidence>
<dbReference type="Pfam" id="PF06803">
    <property type="entry name" value="DUF1232"/>
    <property type="match status" value="1"/>
</dbReference>
<keyword evidence="2 5" id="KW-0812">Transmembrane</keyword>
<feature type="transmembrane region" description="Helical" evidence="5">
    <location>
        <begin position="31"/>
        <end position="49"/>
    </location>
</feature>
<dbReference type="OrthoDB" id="9800202at2"/>
<keyword evidence="3 5" id="KW-1133">Transmembrane helix</keyword>
<proteinExistence type="predicted"/>
<dbReference type="Proteomes" id="UP000095546">
    <property type="component" value="Unassembled WGS sequence"/>
</dbReference>
<keyword evidence="4 5" id="KW-0472">Membrane</keyword>
<comment type="subcellular location">
    <subcellularLocation>
        <location evidence="1">Endomembrane system</location>
        <topology evidence="1">Multi-pass membrane protein</topology>
    </subcellularLocation>
</comment>
<dbReference type="eggNOG" id="COG3339">
    <property type="taxonomic scope" value="Bacteria"/>
</dbReference>
<dbReference type="EMBL" id="CYYU01000020">
    <property type="protein sequence ID" value="CUO02000.1"/>
    <property type="molecule type" value="Genomic_DNA"/>
</dbReference>
<sequence>MGRLLGVLRLFRHDILVMLLSLKSRQTPRKVKGMMLLAIFYLLSPIDLIPDAIPVFGMLDDAVLVPAAIAMLMRMLPYPVRSDCERQANYILRHAKLAGILVTVFLLAWVGVIVWGIYKLIS</sequence>
<organism evidence="7 8">
    <name type="scientific">Mitsuokella jalaludinii</name>
    <dbReference type="NCBI Taxonomy" id="187979"/>
    <lineage>
        <taxon>Bacteria</taxon>
        <taxon>Bacillati</taxon>
        <taxon>Bacillota</taxon>
        <taxon>Negativicutes</taxon>
        <taxon>Selenomonadales</taxon>
        <taxon>Selenomonadaceae</taxon>
        <taxon>Mitsuokella</taxon>
    </lineage>
</organism>
<keyword evidence="8" id="KW-1185">Reference proteome</keyword>
<dbReference type="InterPro" id="IPR010652">
    <property type="entry name" value="DUF1232"/>
</dbReference>
<dbReference type="STRING" id="187979.ERS852385_01940"/>
<evidence type="ECO:0000256" key="3">
    <source>
        <dbReference type="ARBA" id="ARBA00022989"/>
    </source>
</evidence>
<dbReference type="GO" id="GO:0012505">
    <property type="term" value="C:endomembrane system"/>
    <property type="evidence" value="ECO:0007669"/>
    <property type="project" value="UniProtKB-SubCell"/>
</dbReference>
<feature type="transmembrane region" description="Helical" evidence="5">
    <location>
        <begin position="97"/>
        <end position="118"/>
    </location>
</feature>